<dbReference type="AlphaFoldDB" id="A0A2Y9BMM4"/>
<gene>
    <name evidence="1" type="ORF">A8806_11478</name>
</gene>
<keyword evidence="2" id="KW-1185">Reference proteome</keyword>
<sequence length="269" mass="31399">MKDFNEVRERVKRLNIIDDTLFQKMSEDIGFCEEMFSTILEENIKVVQVVPQNSIKNLQGRSVIVDALCEKQDGTFINVEVQKSDNDNHQKRVRYNASCITANVMDPGTKFEKIPDLIVIYISQFDMFKGNKIIYHVDRTVREMNTRVYNGMEEIYVNTKVEDGSDLAELMRIYTNAEAYNYEQFPNTSIRKAQLKKSREGVEMMCDIVEEYAKEYAKEYAEKQSRIAVRQAEEKLSKRLLEEGMPIEKIVSMMEMLSEEDVKRISGEM</sequence>
<organism evidence="1 2">
    <name type="scientific">Faecalicatena orotica</name>
    <dbReference type="NCBI Taxonomy" id="1544"/>
    <lineage>
        <taxon>Bacteria</taxon>
        <taxon>Bacillati</taxon>
        <taxon>Bacillota</taxon>
        <taxon>Clostridia</taxon>
        <taxon>Lachnospirales</taxon>
        <taxon>Lachnospiraceae</taxon>
        <taxon>Faecalicatena</taxon>
    </lineage>
</organism>
<protein>
    <submittedName>
        <fullName evidence="1">Putative transposase/invertase (TIGR01784 family)</fullName>
    </submittedName>
</protein>
<evidence type="ECO:0000313" key="1">
    <source>
        <dbReference type="EMBL" id="PWJ23452.1"/>
    </source>
</evidence>
<dbReference type="OrthoDB" id="9811201at2"/>
<dbReference type="Proteomes" id="UP000245845">
    <property type="component" value="Unassembled WGS sequence"/>
</dbReference>
<name>A0A2Y9BMM4_9FIRM</name>
<dbReference type="EMBL" id="QGDL01000014">
    <property type="protein sequence ID" value="PWJ23452.1"/>
    <property type="molecule type" value="Genomic_DNA"/>
</dbReference>
<evidence type="ECO:0000313" key="2">
    <source>
        <dbReference type="Proteomes" id="UP000245845"/>
    </source>
</evidence>
<accession>A0A2Y9BMM4</accession>
<reference evidence="1 2" key="1">
    <citation type="submission" date="2018-05" db="EMBL/GenBank/DDBJ databases">
        <title>The Hungate 1000. A catalogue of reference genomes from the rumen microbiome.</title>
        <authorList>
            <person name="Kelly W."/>
        </authorList>
    </citation>
    <scope>NUCLEOTIDE SEQUENCE [LARGE SCALE GENOMIC DNA]</scope>
    <source>
        <strain evidence="1 2">NLAE-zl-C242</strain>
    </source>
</reference>
<dbReference type="InterPro" id="IPR010106">
    <property type="entry name" value="RpnA"/>
</dbReference>
<dbReference type="Pfam" id="PF12784">
    <property type="entry name" value="PDDEXK_2"/>
    <property type="match status" value="1"/>
</dbReference>
<dbReference type="NCBIfam" id="TIGR01784">
    <property type="entry name" value="T_den_put_tspse"/>
    <property type="match status" value="1"/>
</dbReference>
<dbReference type="RefSeq" id="WP_109732973.1">
    <property type="nucleotide sequence ID" value="NZ_BAAACK010000015.1"/>
</dbReference>
<proteinExistence type="predicted"/>
<comment type="caution">
    <text evidence="1">The sequence shown here is derived from an EMBL/GenBank/DDBJ whole genome shotgun (WGS) entry which is preliminary data.</text>
</comment>